<name>A0A7W7NX46_9SPHN</name>
<evidence type="ECO:0000256" key="1">
    <source>
        <dbReference type="SAM" id="SignalP"/>
    </source>
</evidence>
<reference evidence="3 4" key="1">
    <citation type="submission" date="2020-08" db="EMBL/GenBank/DDBJ databases">
        <title>Functional genomics of gut bacteria from endangered species of beetles.</title>
        <authorList>
            <person name="Carlos-Shanley C."/>
        </authorList>
    </citation>
    <scope>NUCLEOTIDE SEQUENCE [LARGE SCALE GENOMIC DNA]</scope>
    <source>
        <strain evidence="3 4">S00245</strain>
    </source>
</reference>
<dbReference type="EMBL" id="JACHLR010000008">
    <property type="protein sequence ID" value="MBB4858815.1"/>
    <property type="molecule type" value="Genomic_DNA"/>
</dbReference>
<gene>
    <name evidence="3" type="ORF">HNO88_002141</name>
</gene>
<dbReference type="Gene3D" id="2.40.128.130">
    <property type="entry name" value="Autotransporter beta-domain"/>
    <property type="match status" value="1"/>
</dbReference>
<dbReference type="InterPro" id="IPR005546">
    <property type="entry name" value="Autotransporte_beta"/>
</dbReference>
<sequence length="1072" mass="107658">MPRYLPKTFPYTLLATTAMMAVATAAHAEDVTNARTTSLRTSTIKSGAADTINVTTAGSVVLSGGTAITQDSNHAVTNAGALTIANANGASGIVSVANSSGDIVNTGTITIDEPYTPTDTDNDGDIDGPFALGSNRTGIRTQGAHAGKITQSGTISVEGNDSAGIALDGKLTGTFTHDGTTKVLGDRSVGVSAQAIDGNVRLAGTVSAQGKDAIGARFAGDVAGAMVVQGTVTSTGYRYTAAPADATKLDADDLLQGGPALLVEGNVSGGIVLAVAPKDTDTTKPDEDNDGIEDAKEGAAKVVSYGAAPAMQIGATDRAITLGPVASTASKFGLIVDGSIEGIGVYSGVNASGLVVGGRGGAVGIDNGIGVSGTITAASNGASATALRIGSGATTPLLQNAGTIAASGGNATNALATAIRIDAGGSLPVIRNSGTIKSVAGENGSATAISDASGSVTSIENAGTISATGAKAGAGRNIAIDLTGATGKVTLKQTQVAAGFAAPSIVGDVRLGAGDDLLDLADGTLTGDVRFGTGANTLSLSGDAVQTGAVTFGTGNDTMSLAGSSAYSGAVDFGGGLDVLTLAGTSRFSGSFANSNNLAVRIAGGTLDINKPVSIASLDVGATGVLVVTLDKSAGAGSGYNVAGNANFAEGAKLGIRLADISTAEGSYQVLTAGSLTGREKLTTMTDLVPFMFKAELNKNAAANTIVVDVARRTATELGLNRSATAAYDAVYAVLGKDQKIEDVFLGITNGEQFRGAVAQLLPDHAGGAFEGVSLGARALARQMQDPTGPIVGSGRFSTTVNMTFWDSDRKAGESAAYKLKGYAWSATGEYQTAVGRFGATLAYVNNDHANGDVSDVESTGFEVAAHWRGKLGPVSAFARGAVGKMNFDGKRTFTGKAGAETISRTMDADWDGNYVTASGGVFVEGGSQFFFFRPGVTVDYTRLKEDGYAETGGETLNLIVDARTSDELAVNPSLTVGVDFLGMRARDENWFRVETEGGWREIVGGGLGSTTAHFDGGNNFTLDGSEADSGWFARLRAIGGSAGFTMGGELSGEDRHGRVGLAVRGSVTIGW</sequence>
<keyword evidence="1" id="KW-0732">Signal</keyword>
<feature type="signal peptide" evidence="1">
    <location>
        <begin position="1"/>
        <end position="28"/>
    </location>
</feature>
<feature type="domain" description="Autotransporter" evidence="2">
    <location>
        <begin position="777"/>
        <end position="1072"/>
    </location>
</feature>
<evidence type="ECO:0000313" key="4">
    <source>
        <dbReference type="Proteomes" id="UP000555448"/>
    </source>
</evidence>
<comment type="caution">
    <text evidence="3">The sequence shown here is derived from an EMBL/GenBank/DDBJ whole genome shotgun (WGS) entry which is preliminary data.</text>
</comment>
<dbReference type="AlphaFoldDB" id="A0A7W7NX46"/>
<evidence type="ECO:0000313" key="3">
    <source>
        <dbReference type="EMBL" id="MBB4858815.1"/>
    </source>
</evidence>
<dbReference type="RefSeq" id="WP_184244847.1">
    <property type="nucleotide sequence ID" value="NZ_JACHLR010000008.1"/>
</dbReference>
<dbReference type="InterPro" id="IPR036709">
    <property type="entry name" value="Autotransporte_beta_dom_sf"/>
</dbReference>
<feature type="chain" id="PRO_5031312751" description="Autotransporter domain-containing protein" evidence="1">
    <location>
        <begin position="29"/>
        <end position="1072"/>
    </location>
</feature>
<dbReference type="SUPFAM" id="SSF103515">
    <property type="entry name" value="Autotransporter"/>
    <property type="match status" value="1"/>
</dbReference>
<accession>A0A7W7NX46</accession>
<organism evidence="3 4">
    <name type="scientific">Novosphingobium chloroacetimidivorans</name>
    <dbReference type="NCBI Taxonomy" id="1428314"/>
    <lineage>
        <taxon>Bacteria</taxon>
        <taxon>Pseudomonadati</taxon>
        <taxon>Pseudomonadota</taxon>
        <taxon>Alphaproteobacteria</taxon>
        <taxon>Sphingomonadales</taxon>
        <taxon>Sphingomonadaceae</taxon>
        <taxon>Novosphingobium</taxon>
    </lineage>
</organism>
<protein>
    <recommendedName>
        <fullName evidence="2">Autotransporter domain-containing protein</fullName>
    </recommendedName>
</protein>
<evidence type="ECO:0000259" key="2">
    <source>
        <dbReference type="PROSITE" id="PS51208"/>
    </source>
</evidence>
<keyword evidence="4" id="KW-1185">Reference proteome</keyword>
<proteinExistence type="predicted"/>
<dbReference type="PROSITE" id="PS51208">
    <property type="entry name" value="AUTOTRANSPORTER"/>
    <property type="match status" value="1"/>
</dbReference>
<dbReference type="Proteomes" id="UP000555448">
    <property type="component" value="Unassembled WGS sequence"/>
</dbReference>